<protein>
    <submittedName>
        <fullName evidence="1">Uncharacterized protein</fullName>
    </submittedName>
</protein>
<name>A0A2I0AT85_9ASPA</name>
<gene>
    <name evidence="1" type="ORF">AXF42_Ash000799</name>
</gene>
<reference evidence="1 2" key="1">
    <citation type="journal article" date="2017" name="Nature">
        <title>The Apostasia genome and the evolution of orchids.</title>
        <authorList>
            <person name="Zhang G.Q."/>
            <person name="Liu K.W."/>
            <person name="Li Z."/>
            <person name="Lohaus R."/>
            <person name="Hsiao Y.Y."/>
            <person name="Niu S.C."/>
            <person name="Wang J.Y."/>
            <person name="Lin Y.C."/>
            <person name="Xu Q."/>
            <person name="Chen L.J."/>
            <person name="Yoshida K."/>
            <person name="Fujiwara S."/>
            <person name="Wang Z.W."/>
            <person name="Zhang Y.Q."/>
            <person name="Mitsuda N."/>
            <person name="Wang M."/>
            <person name="Liu G.H."/>
            <person name="Pecoraro L."/>
            <person name="Huang H.X."/>
            <person name="Xiao X.J."/>
            <person name="Lin M."/>
            <person name="Wu X.Y."/>
            <person name="Wu W.L."/>
            <person name="Chen Y.Y."/>
            <person name="Chang S.B."/>
            <person name="Sakamoto S."/>
            <person name="Ohme-Takagi M."/>
            <person name="Yagi M."/>
            <person name="Zeng S.J."/>
            <person name="Shen C.Y."/>
            <person name="Yeh C.M."/>
            <person name="Luo Y.B."/>
            <person name="Tsai W.C."/>
            <person name="Van de Peer Y."/>
            <person name="Liu Z.J."/>
        </authorList>
    </citation>
    <scope>NUCLEOTIDE SEQUENCE [LARGE SCALE GENOMIC DNA]</scope>
    <source>
        <strain evidence="2">cv. Shenzhen</strain>
        <tissue evidence="1">Stem</tissue>
    </source>
</reference>
<accession>A0A2I0AT85</accession>
<proteinExistence type="predicted"/>
<sequence>MADFTLSVLANPLYDPEGMRRNSSARDQTQTLYLWDIGIEEEENPKLSLSHSTFKRNQISFVPLAR</sequence>
<dbReference type="AlphaFoldDB" id="A0A2I0AT85"/>
<dbReference type="EMBL" id="KZ451950">
    <property type="protein sequence ID" value="PKA58706.1"/>
    <property type="molecule type" value="Genomic_DNA"/>
</dbReference>
<dbReference type="Proteomes" id="UP000236161">
    <property type="component" value="Unassembled WGS sequence"/>
</dbReference>
<evidence type="ECO:0000313" key="1">
    <source>
        <dbReference type="EMBL" id="PKA58706.1"/>
    </source>
</evidence>
<evidence type="ECO:0000313" key="2">
    <source>
        <dbReference type="Proteomes" id="UP000236161"/>
    </source>
</evidence>
<organism evidence="1 2">
    <name type="scientific">Apostasia shenzhenica</name>
    <dbReference type="NCBI Taxonomy" id="1088818"/>
    <lineage>
        <taxon>Eukaryota</taxon>
        <taxon>Viridiplantae</taxon>
        <taxon>Streptophyta</taxon>
        <taxon>Embryophyta</taxon>
        <taxon>Tracheophyta</taxon>
        <taxon>Spermatophyta</taxon>
        <taxon>Magnoliopsida</taxon>
        <taxon>Liliopsida</taxon>
        <taxon>Asparagales</taxon>
        <taxon>Orchidaceae</taxon>
        <taxon>Apostasioideae</taxon>
        <taxon>Apostasia</taxon>
    </lineage>
</organism>
<keyword evidence="2" id="KW-1185">Reference proteome</keyword>